<dbReference type="RefSeq" id="WP_052767016.1">
    <property type="nucleotide sequence ID" value="NZ_CP017480.1"/>
</dbReference>
<dbReference type="STRING" id="1440763.BJI69_14230"/>
<dbReference type="AlphaFoldDB" id="A0A1L3EV47"/>
<accession>A0A1L3EV47</accession>
<feature type="compositionally biased region" description="Basic and acidic residues" evidence="1">
    <location>
        <begin position="253"/>
        <end position="263"/>
    </location>
</feature>
<feature type="region of interest" description="Disordered" evidence="1">
    <location>
        <begin position="114"/>
        <end position="188"/>
    </location>
</feature>
<sequence>MAGEWLKLECDTPEKPEVLAITASLGWTDTDLTVGKLFRLWRWFDKHTVDGNAAGVTSALLDVQIGVTGFCERVAAVGWLEVYEGGVRLPKFDRHNGTTAKARSQTAKRVATFKANAKGNGKGNAVGNGSCVTDALPREEKRREEEKQKKEQGAPTSSAPAALELVSDEGRPDDKPSRRNGTRLPADWTPTPALIAAARAERPEIDLRVETAKFRDHWHAKAGRDAVKLDWDATYRNWIRNARGPTGFGGRAEPARNRQELRR</sequence>
<proteinExistence type="predicted"/>
<feature type="compositionally biased region" description="Basic and acidic residues" evidence="1">
    <location>
        <begin position="136"/>
        <end position="152"/>
    </location>
</feature>
<feature type="region of interest" description="Disordered" evidence="1">
    <location>
        <begin position="242"/>
        <end position="263"/>
    </location>
</feature>
<dbReference type="KEGG" id="lrz:BJI69_14230"/>
<gene>
    <name evidence="2" type="ORF">BJI69_14230</name>
</gene>
<dbReference type="OrthoDB" id="6107855at2"/>
<evidence type="ECO:0008006" key="4">
    <source>
        <dbReference type="Google" id="ProtNLM"/>
    </source>
</evidence>
<evidence type="ECO:0000313" key="2">
    <source>
        <dbReference type="EMBL" id="APG04935.1"/>
    </source>
</evidence>
<reference evidence="3" key="1">
    <citation type="submission" date="2016-09" db="EMBL/GenBank/DDBJ databases">
        <authorList>
            <person name="Lysoe E."/>
        </authorList>
    </citation>
    <scope>NUCLEOTIDE SEQUENCE [LARGE SCALE GENOMIC DNA]</scope>
    <source>
        <strain evidence="3">LJ96T</strain>
    </source>
</reference>
<keyword evidence="3" id="KW-1185">Reference proteome</keyword>
<dbReference type="EMBL" id="CP017480">
    <property type="protein sequence ID" value="APG04935.1"/>
    <property type="molecule type" value="Genomic_DNA"/>
</dbReference>
<protein>
    <recommendedName>
        <fullName evidence="4">DnaT DNA-binding domain-containing protein</fullName>
    </recommendedName>
</protein>
<evidence type="ECO:0000256" key="1">
    <source>
        <dbReference type="SAM" id="MobiDB-lite"/>
    </source>
</evidence>
<name>A0A1L3EV47_9GAMM</name>
<organism evidence="2 3">
    <name type="scientific">Luteibacter rhizovicinus DSM 16549</name>
    <dbReference type="NCBI Taxonomy" id="1440763"/>
    <lineage>
        <taxon>Bacteria</taxon>
        <taxon>Pseudomonadati</taxon>
        <taxon>Pseudomonadota</taxon>
        <taxon>Gammaproteobacteria</taxon>
        <taxon>Lysobacterales</taxon>
        <taxon>Rhodanobacteraceae</taxon>
        <taxon>Luteibacter</taxon>
    </lineage>
</organism>
<feature type="compositionally biased region" description="Basic and acidic residues" evidence="1">
    <location>
        <begin position="168"/>
        <end position="177"/>
    </location>
</feature>
<dbReference type="Proteomes" id="UP000182987">
    <property type="component" value="Chromosome"/>
</dbReference>
<evidence type="ECO:0000313" key="3">
    <source>
        <dbReference type="Proteomes" id="UP000182987"/>
    </source>
</evidence>